<dbReference type="RefSeq" id="WP_131997415.1">
    <property type="nucleotide sequence ID" value="NZ_SMGK01000004.1"/>
</dbReference>
<evidence type="ECO:0000313" key="4">
    <source>
        <dbReference type="Proteomes" id="UP000295210"/>
    </source>
</evidence>
<dbReference type="InterPro" id="IPR036249">
    <property type="entry name" value="Thioredoxin-like_sf"/>
</dbReference>
<evidence type="ECO:0000313" key="3">
    <source>
        <dbReference type="EMBL" id="TCK72006.1"/>
    </source>
</evidence>
<dbReference type="Pfam" id="PF00578">
    <property type="entry name" value="AhpC-TSA"/>
    <property type="match status" value="1"/>
</dbReference>
<dbReference type="OrthoDB" id="25753at2"/>
<dbReference type="PANTHER" id="PTHR42852">
    <property type="entry name" value="THIOL:DISULFIDE INTERCHANGE PROTEIN DSBE"/>
    <property type="match status" value="1"/>
</dbReference>
<sequence length="181" mass="19786">MKFAVYLSVLIVILFPAQLHAGKRSRPVNLSLKKIDGSGLSLRSLRGHFVVLNFWATWCGPCKQEMPLLVEAGNAFRPLGVEFVGASVDEPKTQPEIPAFLRQYRADYMIAIGATADDLARLKMGEAVPATAILNPDGTIAVRILGQLRSHELDTMLTDLLKDPAADRPAVTINHLQTPES</sequence>
<dbReference type="GO" id="GO:0016853">
    <property type="term" value="F:isomerase activity"/>
    <property type="evidence" value="ECO:0007669"/>
    <property type="project" value="UniProtKB-KW"/>
</dbReference>
<dbReference type="CDD" id="cd02966">
    <property type="entry name" value="TlpA_like_family"/>
    <property type="match status" value="1"/>
</dbReference>
<dbReference type="InterPro" id="IPR017937">
    <property type="entry name" value="Thioredoxin_CS"/>
</dbReference>
<dbReference type="Proteomes" id="UP000295210">
    <property type="component" value="Unassembled WGS sequence"/>
</dbReference>
<name>A0A4R1L1Z9_9BACT</name>
<dbReference type="InterPro" id="IPR050553">
    <property type="entry name" value="Thioredoxin_ResA/DsbE_sf"/>
</dbReference>
<protein>
    <submittedName>
        <fullName evidence="3">Thiol-disulfide isomerase/thioredoxin</fullName>
    </submittedName>
</protein>
<dbReference type="PROSITE" id="PS00194">
    <property type="entry name" value="THIOREDOXIN_1"/>
    <property type="match status" value="1"/>
</dbReference>
<evidence type="ECO:0000259" key="2">
    <source>
        <dbReference type="PROSITE" id="PS51352"/>
    </source>
</evidence>
<feature type="domain" description="Thioredoxin" evidence="2">
    <location>
        <begin position="19"/>
        <end position="162"/>
    </location>
</feature>
<proteinExistence type="predicted"/>
<dbReference type="Gene3D" id="3.40.30.10">
    <property type="entry name" value="Glutaredoxin"/>
    <property type="match status" value="1"/>
</dbReference>
<reference evidence="3 4" key="1">
    <citation type="submission" date="2019-03" db="EMBL/GenBank/DDBJ databases">
        <title>Genomic Encyclopedia of Type Strains, Phase IV (KMG-IV): sequencing the most valuable type-strain genomes for metagenomic binning, comparative biology and taxonomic classification.</title>
        <authorList>
            <person name="Goeker M."/>
        </authorList>
    </citation>
    <scope>NUCLEOTIDE SEQUENCE [LARGE SCALE GENOMIC DNA]</scope>
    <source>
        <strain evidence="3 4">DSM 103428</strain>
    </source>
</reference>
<keyword evidence="3" id="KW-0413">Isomerase</keyword>
<dbReference type="GO" id="GO:0016491">
    <property type="term" value="F:oxidoreductase activity"/>
    <property type="evidence" value="ECO:0007669"/>
    <property type="project" value="InterPro"/>
</dbReference>
<dbReference type="PROSITE" id="PS51352">
    <property type="entry name" value="THIOREDOXIN_2"/>
    <property type="match status" value="1"/>
</dbReference>
<dbReference type="SUPFAM" id="SSF52833">
    <property type="entry name" value="Thioredoxin-like"/>
    <property type="match status" value="1"/>
</dbReference>
<dbReference type="EMBL" id="SMGK01000004">
    <property type="protein sequence ID" value="TCK72006.1"/>
    <property type="molecule type" value="Genomic_DNA"/>
</dbReference>
<dbReference type="AlphaFoldDB" id="A0A4R1L1Z9"/>
<gene>
    <name evidence="3" type="ORF">C7378_2637</name>
</gene>
<organism evidence="3 4">
    <name type="scientific">Acidipila rosea</name>
    <dbReference type="NCBI Taxonomy" id="768535"/>
    <lineage>
        <taxon>Bacteria</taxon>
        <taxon>Pseudomonadati</taxon>
        <taxon>Acidobacteriota</taxon>
        <taxon>Terriglobia</taxon>
        <taxon>Terriglobales</taxon>
        <taxon>Acidobacteriaceae</taxon>
        <taxon>Acidipila</taxon>
    </lineage>
</organism>
<dbReference type="InterPro" id="IPR000866">
    <property type="entry name" value="AhpC/TSA"/>
</dbReference>
<evidence type="ECO:0000256" key="1">
    <source>
        <dbReference type="ARBA" id="ARBA00023284"/>
    </source>
</evidence>
<accession>A0A4R1L1Z9</accession>
<comment type="caution">
    <text evidence="3">The sequence shown here is derived from an EMBL/GenBank/DDBJ whole genome shotgun (WGS) entry which is preliminary data.</text>
</comment>
<dbReference type="InterPro" id="IPR013766">
    <property type="entry name" value="Thioredoxin_domain"/>
</dbReference>
<dbReference type="PANTHER" id="PTHR42852:SF13">
    <property type="entry name" value="PROTEIN DIPZ"/>
    <property type="match status" value="1"/>
</dbReference>
<keyword evidence="1" id="KW-0676">Redox-active center</keyword>
<dbReference type="GO" id="GO:0016209">
    <property type="term" value="F:antioxidant activity"/>
    <property type="evidence" value="ECO:0007669"/>
    <property type="project" value="InterPro"/>
</dbReference>
<keyword evidence="4" id="KW-1185">Reference proteome</keyword>